<dbReference type="PANTHER" id="PTHR33408:SF2">
    <property type="entry name" value="TRANSPOSASE DDE DOMAIN-CONTAINING PROTEIN"/>
    <property type="match status" value="1"/>
</dbReference>
<organism evidence="2 3">
    <name type="scientific">Tamlana crocina</name>
    <dbReference type="NCBI Taxonomy" id="393006"/>
    <lineage>
        <taxon>Bacteria</taxon>
        <taxon>Pseudomonadati</taxon>
        <taxon>Bacteroidota</taxon>
        <taxon>Flavobacteriia</taxon>
        <taxon>Flavobacteriales</taxon>
        <taxon>Flavobacteriaceae</taxon>
        <taxon>Tamlana</taxon>
    </lineage>
</organism>
<keyword evidence="3" id="KW-1185">Reference proteome</keyword>
<feature type="domain" description="Transposase DDE" evidence="1">
    <location>
        <begin position="2"/>
        <end position="47"/>
    </location>
</feature>
<feature type="non-terminal residue" evidence="2">
    <location>
        <position position="1"/>
    </location>
</feature>
<dbReference type="Pfam" id="PF13751">
    <property type="entry name" value="DDE_Tnp_1_6"/>
    <property type="match status" value="1"/>
</dbReference>
<dbReference type="PANTHER" id="PTHR33408">
    <property type="entry name" value="TRANSPOSASE"/>
    <property type="match status" value="1"/>
</dbReference>
<accession>A0ABX1DK07</accession>
<dbReference type="EMBL" id="JAAVJS010000922">
    <property type="protein sequence ID" value="NJX17661.1"/>
    <property type="molecule type" value="Genomic_DNA"/>
</dbReference>
<reference evidence="2 3" key="1">
    <citation type="submission" date="2020-03" db="EMBL/GenBank/DDBJ databases">
        <title>Tamlana sp. nov, isolated from XXX.</title>
        <authorList>
            <person name="Cao W.R."/>
        </authorList>
    </citation>
    <scope>NUCLEOTIDE SEQUENCE [LARGE SCALE GENOMIC DNA]</scope>
    <source>
        <strain evidence="2 3">HST1-43</strain>
    </source>
</reference>
<dbReference type="InterPro" id="IPR025668">
    <property type="entry name" value="Tnp_DDE_dom"/>
</dbReference>
<sequence>KQRCWDVEAVFGNIKQNMNFKRFMLRGIDKVNVEIGLIAMAHNLKKYSLTL</sequence>
<dbReference type="RefSeq" id="WP_167920602.1">
    <property type="nucleotide sequence ID" value="NZ_JAAVJS010000922.1"/>
</dbReference>
<evidence type="ECO:0000313" key="3">
    <source>
        <dbReference type="Proteomes" id="UP000760545"/>
    </source>
</evidence>
<gene>
    <name evidence="2" type="ORF">HC176_19525</name>
</gene>
<name>A0ABX1DK07_9FLAO</name>
<dbReference type="Proteomes" id="UP000760545">
    <property type="component" value="Unassembled WGS sequence"/>
</dbReference>
<proteinExistence type="predicted"/>
<evidence type="ECO:0000313" key="2">
    <source>
        <dbReference type="EMBL" id="NJX17661.1"/>
    </source>
</evidence>
<comment type="caution">
    <text evidence="2">The sequence shown here is derived from an EMBL/GenBank/DDBJ whole genome shotgun (WGS) entry which is preliminary data.</text>
</comment>
<protein>
    <submittedName>
        <fullName evidence="2">Transposase</fullName>
    </submittedName>
</protein>
<evidence type="ECO:0000259" key="1">
    <source>
        <dbReference type="Pfam" id="PF13751"/>
    </source>
</evidence>